<dbReference type="PROSITE" id="PS50011">
    <property type="entry name" value="PROTEIN_KINASE_DOM"/>
    <property type="match status" value="1"/>
</dbReference>
<evidence type="ECO:0000259" key="1">
    <source>
        <dbReference type="PROSITE" id="PS50011"/>
    </source>
</evidence>
<dbReference type="GO" id="GO:0036498">
    <property type="term" value="P:IRE1-mediated unfolded protein response"/>
    <property type="evidence" value="ECO:0007669"/>
    <property type="project" value="TreeGrafter"/>
</dbReference>
<comment type="caution">
    <text evidence="2">The sequence shown here is derived from an EMBL/GenBank/DDBJ whole genome shotgun (WGS) entry which is preliminary data.</text>
</comment>
<dbReference type="GO" id="GO:0051082">
    <property type="term" value="F:unfolded protein binding"/>
    <property type="evidence" value="ECO:0007669"/>
    <property type="project" value="TreeGrafter"/>
</dbReference>
<name>A0AA39J752_9AGAR</name>
<accession>A0AA39J752</accession>
<dbReference type="PANTHER" id="PTHR13954">
    <property type="entry name" value="IRE1-RELATED"/>
    <property type="match status" value="1"/>
</dbReference>
<dbReference type="SUPFAM" id="SSF56112">
    <property type="entry name" value="Protein kinase-like (PK-like)"/>
    <property type="match status" value="1"/>
</dbReference>
<dbReference type="Proteomes" id="UP001175226">
    <property type="component" value="Unassembled WGS sequence"/>
</dbReference>
<dbReference type="GO" id="GO:0004521">
    <property type="term" value="F:RNA endonuclease activity"/>
    <property type="evidence" value="ECO:0007669"/>
    <property type="project" value="InterPro"/>
</dbReference>
<organism evidence="2 3">
    <name type="scientific">Armillaria borealis</name>
    <dbReference type="NCBI Taxonomy" id="47425"/>
    <lineage>
        <taxon>Eukaryota</taxon>
        <taxon>Fungi</taxon>
        <taxon>Dikarya</taxon>
        <taxon>Basidiomycota</taxon>
        <taxon>Agaricomycotina</taxon>
        <taxon>Agaricomycetes</taxon>
        <taxon>Agaricomycetidae</taxon>
        <taxon>Agaricales</taxon>
        <taxon>Marasmiineae</taxon>
        <taxon>Physalacriaceae</taxon>
        <taxon>Armillaria</taxon>
    </lineage>
</organism>
<evidence type="ECO:0000313" key="2">
    <source>
        <dbReference type="EMBL" id="KAK0437392.1"/>
    </source>
</evidence>
<proteinExistence type="predicted"/>
<dbReference type="AlphaFoldDB" id="A0AA39J752"/>
<dbReference type="InterPro" id="IPR045133">
    <property type="entry name" value="IRE1/2-like"/>
</dbReference>
<dbReference type="GO" id="GO:0004674">
    <property type="term" value="F:protein serine/threonine kinase activity"/>
    <property type="evidence" value="ECO:0007669"/>
    <property type="project" value="InterPro"/>
</dbReference>
<protein>
    <recommendedName>
        <fullName evidence="1">Protein kinase domain-containing protein</fullName>
    </recommendedName>
</protein>
<keyword evidence="3" id="KW-1185">Reference proteome</keyword>
<feature type="domain" description="Protein kinase" evidence="1">
    <location>
        <begin position="28"/>
        <end position="227"/>
    </location>
</feature>
<sequence length="227" mass="26425">MTTVEPTNRERRLVLDTAIMDMEAADPFHLREILWSDGEDLFYLQLPTRRPRDGDDEARSALSCDAKLVPRSLYQTVPSPRTTYYIKVGTIFYFHPEDPEKSAIWQYMIQEARVCETLMKYPHQNVAQYYGYVEKDGMMVGLCFKRYGQTLSDAMKTGLIRREDVEHSLDQIKKGIEHIHGLGLVHNDINPRNILLDAGCNDPETAEFQNDFYGLEKIREWMEENIP</sequence>
<dbReference type="EMBL" id="JAUEPT010000049">
    <property type="protein sequence ID" value="KAK0437392.1"/>
    <property type="molecule type" value="Genomic_DNA"/>
</dbReference>
<dbReference type="InterPro" id="IPR000719">
    <property type="entry name" value="Prot_kinase_dom"/>
</dbReference>
<dbReference type="GO" id="GO:1990604">
    <property type="term" value="C:IRE1-TRAF2-ASK1 complex"/>
    <property type="evidence" value="ECO:0007669"/>
    <property type="project" value="TreeGrafter"/>
</dbReference>
<dbReference type="Gene3D" id="1.10.510.10">
    <property type="entry name" value="Transferase(Phosphotransferase) domain 1"/>
    <property type="match status" value="1"/>
</dbReference>
<dbReference type="PANTHER" id="PTHR13954:SF6">
    <property type="entry name" value="NON-SPECIFIC SERINE_THREONINE PROTEIN KINASE"/>
    <property type="match status" value="1"/>
</dbReference>
<dbReference type="GO" id="GO:0070059">
    <property type="term" value="P:intrinsic apoptotic signaling pathway in response to endoplasmic reticulum stress"/>
    <property type="evidence" value="ECO:0007669"/>
    <property type="project" value="TreeGrafter"/>
</dbReference>
<evidence type="ECO:0000313" key="3">
    <source>
        <dbReference type="Proteomes" id="UP001175226"/>
    </source>
</evidence>
<dbReference type="GO" id="GO:0005524">
    <property type="term" value="F:ATP binding"/>
    <property type="evidence" value="ECO:0007669"/>
    <property type="project" value="InterPro"/>
</dbReference>
<dbReference type="InterPro" id="IPR011009">
    <property type="entry name" value="Kinase-like_dom_sf"/>
</dbReference>
<dbReference type="Pfam" id="PF00069">
    <property type="entry name" value="Pkinase"/>
    <property type="match status" value="1"/>
</dbReference>
<gene>
    <name evidence="2" type="ORF">EV421DRAFT_2021725</name>
</gene>
<reference evidence="2" key="1">
    <citation type="submission" date="2023-06" db="EMBL/GenBank/DDBJ databases">
        <authorList>
            <consortium name="Lawrence Berkeley National Laboratory"/>
            <person name="Ahrendt S."/>
            <person name="Sahu N."/>
            <person name="Indic B."/>
            <person name="Wong-Bajracharya J."/>
            <person name="Merenyi Z."/>
            <person name="Ke H.-M."/>
            <person name="Monk M."/>
            <person name="Kocsube S."/>
            <person name="Drula E."/>
            <person name="Lipzen A."/>
            <person name="Balint B."/>
            <person name="Henrissat B."/>
            <person name="Andreopoulos B."/>
            <person name="Martin F.M."/>
            <person name="Harder C.B."/>
            <person name="Rigling D."/>
            <person name="Ford K.L."/>
            <person name="Foster G.D."/>
            <person name="Pangilinan J."/>
            <person name="Papanicolaou A."/>
            <person name="Barry K."/>
            <person name="LaButti K."/>
            <person name="Viragh M."/>
            <person name="Koriabine M."/>
            <person name="Yan M."/>
            <person name="Riley R."/>
            <person name="Champramary S."/>
            <person name="Plett K.L."/>
            <person name="Tsai I.J."/>
            <person name="Slot J."/>
            <person name="Sipos G."/>
            <person name="Plett J."/>
            <person name="Nagy L.G."/>
            <person name="Grigoriev I.V."/>
        </authorList>
    </citation>
    <scope>NUCLEOTIDE SEQUENCE</scope>
    <source>
        <strain evidence="2">FPL87.14</strain>
    </source>
</reference>